<reference evidence="2" key="1">
    <citation type="submission" date="2021-06" db="EMBL/GenBank/DDBJ databases">
        <authorList>
            <person name="Kallberg Y."/>
            <person name="Tangrot J."/>
            <person name="Rosling A."/>
        </authorList>
    </citation>
    <scope>NUCLEOTIDE SEQUENCE</scope>
    <source>
        <strain evidence="2">MA453B</strain>
    </source>
</reference>
<feature type="region of interest" description="Disordered" evidence="1">
    <location>
        <begin position="242"/>
        <end position="274"/>
    </location>
</feature>
<evidence type="ECO:0000256" key="1">
    <source>
        <dbReference type="SAM" id="MobiDB-lite"/>
    </source>
</evidence>
<dbReference type="OrthoDB" id="2408186at2759"/>
<evidence type="ECO:0000313" key="3">
    <source>
        <dbReference type="Proteomes" id="UP000789405"/>
    </source>
</evidence>
<proteinExistence type="predicted"/>
<dbReference type="AlphaFoldDB" id="A0A9N9JYF6"/>
<sequence>SMVPPQIFSSNQFQDIENLEASKLNNVEMSATNSNTFANSKDKESANTLMLHKRDQHPSSDQKRSIASMMPKIFSSNQFQDIENLEASNFNNAEMSATNSNAFANSKNKESANTMMFHKRNQSQLSDEKRSIALTPPSVFSSSQNQDIENTDAANLNAVEMSANNANTLANAKDIESSSSMFLRRFLPPSKPLISTNQYQDLENLEAANLGTVEMSANNANALQSSKNVDSSNTFMIHKRNHLKSSDQERSILPNLNSPNLNSPNPNSPLGFFSNQNQDIENTEAANYNAAEASATNANNLQSSKDQGSSNTFMIHKERSILPNSPLNLLSKQDQDIENTEAANLKNVEMSATNANTYAASKDQGSANNVIIKKRNELFERDAGIQYSLDQYPDTEEVKRNEAYHDFNIRYQYFIDQFDNFGPNDLYYGHYLDIFDPYFRHYSAPSGPDYQTYLETMHDNYRRSAELLENTLFRRGIPVGVPAPINH</sequence>
<comment type="caution">
    <text evidence="2">The sequence shown here is derived from an EMBL/GenBank/DDBJ whole genome shotgun (WGS) entry which is preliminary data.</text>
</comment>
<name>A0A9N9JYF6_9GLOM</name>
<dbReference type="Proteomes" id="UP000789405">
    <property type="component" value="Unassembled WGS sequence"/>
</dbReference>
<protein>
    <submittedName>
        <fullName evidence="2">13923_t:CDS:1</fullName>
    </submittedName>
</protein>
<accession>A0A9N9JYF6</accession>
<organism evidence="2 3">
    <name type="scientific">Dentiscutata erythropus</name>
    <dbReference type="NCBI Taxonomy" id="1348616"/>
    <lineage>
        <taxon>Eukaryota</taxon>
        <taxon>Fungi</taxon>
        <taxon>Fungi incertae sedis</taxon>
        <taxon>Mucoromycota</taxon>
        <taxon>Glomeromycotina</taxon>
        <taxon>Glomeromycetes</taxon>
        <taxon>Diversisporales</taxon>
        <taxon>Gigasporaceae</taxon>
        <taxon>Dentiscutata</taxon>
    </lineage>
</organism>
<feature type="non-terminal residue" evidence="2">
    <location>
        <position position="1"/>
    </location>
</feature>
<feature type="compositionally biased region" description="Low complexity" evidence="1">
    <location>
        <begin position="253"/>
        <end position="270"/>
    </location>
</feature>
<feature type="non-terminal residue" evidence="2">
    <location>
        <position position="487"/>
    </location>
</feature>
<evidence type="ECO:0000313" key="2">
    <source>
        <dbReference type="EMBL" id="CAG8801918.1"/>
    </source>
</evidence>
<keyword evidence="3" id="KW-1185">Reference proteome</keyword>
<gene>
    <name evidence="2" type="ORF">DERYTH_LOCUS23559</name>
</gene>
<dbReference type="EMBL" id="CAJVPY010036367">
    <property type="protein sequence ID" value="CAG8801918.1"/>
    <property type="molecule type" value="Genomic_DNA"/>
</dbReference>